<dbReference type="AlphaFoldDB" id="A0AAV7ABB3"/>
<comment type="caution">
    <text evidence="1">The sequence shown here is derived from an EMBL/GenBank/DDBJ whole genome shotgun (WGS) entry which is preliminary data.</text>
</comment>
<accession>A0AAV7ABB3</accession>
<evidence type="ECO:0000313" key="2">
    <source>
        <dbReference type="Proteomes" id="UP000824782"/>
    </source>
</evidence>
<dbReference type="Proteomes" id="UP000824782">
    <property type="component" value="Unassembled WGS sequence"/>
</dbReference>
<organism evidence="1 2">
    <name type="scientific">Engystomops pustulosus</name>
    <name type="common">Tungara frog</name>
    <name type="synonym">Physalaemus pustulosus</name>
    <dbReference type="NCBI Taxonomy" id="76066"/>
    <lineage>
        <taxon>Eukaryota</taxon>
        <taxon>Metazoa</taxon>
        <taxon>Chordata</taxon>
        <taxon>Craniata</taxon>
        <taxon>Vertebrata</taxon>
        <taxon>Euteleostomi</taxon>
        <taxon>Amphibia</taxon>
        <taxon>Batrachia</taxon>
        <taxon>Anura</taxon>
        <taxon>Neobatrachia</taxon>
        <taxon>Hyloidea</taxon>
        <taxon>Leptodactylidae</taxon>
        <taxon>Leiuperinae</taxon>
        <taxon>Engystomops</taxon>
    </lineage>
</organism>
<name>A0AAV7ABB3_ENGPU</name>
<protein>
    <submittedName>
        <fullName evidence="1">Uncharacterized protein</fullName>
    </submittedName>
</protein>
<gene>
    <name evidence="1" type="ORF">GDO81_016851</name>
</gene>
<dbReference type="EMBL" id="WNYA01000008">
    <property type="protein sequence ID" value="KAG8558085.1"/>
    <property type="molecule type" value="Genomic_DNA"/>
</dbReference>
<proteinExistence type="predicted"/>
<reference evidence="1" key="1">
    <citation type="thesis" date="2020" institute="ProQuest LLC" country="789 East Eisenhower Parkway, Ann Arbor, MI, USA">
        <title>Comparative Genomics and Chromosome Evolution.</title>
        <authorList>
            <person name="Mudd A.B."/>
        </authorList>
    </citation>
    <scope>NUCLEOTIDE SEQUENCE</scope>
    <source>
        <strain evidence="1">237g6f4</strain>
        <tissue evidence="1">Blood</tissue>
    </source>
</reference>
<keyword evidence="2" id="KW-1185">Reference proteome</keyword>
<evidence type="ECO:0000313" key="1">
    <source>
        <dbReference type="EMBL" id="KAG8558085.1"/>
    </source>
</evidence>
<sequence>MITSQLKAKFEQKSRNLVVPLMENIGVSRSPLGMCILQGLIKLSSCPPRPQELFSPGLWQTQTNEGGGGGGDLLVYQIISCTLYEFFNCQIQEWIMLERKV</sequence>